<accession>A0A0A1TWE1</accession>
<feature type="domain" description="EF-hand" evidence="3">
    <location>
        <begin position="118"/>
        <end position="153"/>
    </location>
</feature>
<dbReference type="OMA" id="CFELTEY"/>
<dbReference type="OrthoDB" id="26525at2759"/>
<dbReference type="InterPro" id="IPR002048">
    <property type="entry name" value="EF_hand_dom"/>
</dbReference>
<feature type="domain" description="EF-hand" evidence="3">
    <location>
        <begin position="598"/>
        <end position="628"/>
    </location>
</feature>
<dbReference type="SMART" id="SM00054">
    <property type="entry name" value="EFh"/>
    <property type="match status" value="5"/>
</dbReference>
<dbReference type="EMBL" id="KB207092">
    <property type="protein sequence ID" value="ELP84956.1"/>
    <property type="molecule type" value="Genomic_DNA"/>
</dbReference>
<dbReference type="GO" id="GO:0005509">
    <property type="term" value="F:calcium ion binding"/>
    <property type="evidence" value="ECO:0007669"/>
    <property type="project" value="InterPro"/>
</dbReference>
<keyword evidence="1" id="KW-0677">Repeat</keyword>
<dbReference type="Gene3D" id="1.10.238.10">
    <property type="entry name" value="EF-hand"/>
    <property type="match status" value="3"/>
</dbReference>
<dbReference type="PROSITE" id="PS00018">
    <property type="entry name" value="EF_HAND_1"/>
    <property type="match status" value="4"/>
</dbReference>
<dbReference type="InterPro" id="IPR011992">
    <property type="entry name" value="EF-hand-dom_pair"/>
</dbReference>
<dbReference type="PANTHER" id="PTHR23050">
    <property type="entry name" value="CALCIUM BINDING PROTEIN"/>
    <property type="match status" value="1"/>
</dbReference>
<name>A0A0A1TWE1_ENTIV</name>
<feature type="domain" description="EF-hand" evidence="3">
    <location>
        <begin position="280"/>
        <end position="315"/>
    </location>
</feature>
<evidence type="ECO:0000313" key="4">
    <source>
        <dbReference type="EMBL" id="ELP84956.1"/>
    </source>
</evidence>
<dbReference type="GeneID" id="14883936"/>
<dbReference type="InterPro" id="IPR018247">
    <property type="entry name" value="EF_Hand_1_Ca_BS"/>
</dbReference>
<evidence type="ECO:0000313" key="5">
    <source>
        <dbReference type="Proteomes" id="UP000014680"/>
    </source>
</evidence>
<dbReference type="VEuPathDB" id="AmoebaDB:EIN_309590"/>
<keyword evidence="5" id="KW-1185">Reference proteome</keyword>
<reference evidence="4 5" key="1">
    <citation type="submission" date="2012-10" db="EMBL/GenBank/DDBJ databases">
        <authorList>
            <person name="Zafar N."/>
            <person name="Inman J."/>
            <person name="Hall N."/>
            <person name="Lorenzi H."/>
            <person name="Caler E."/>
        </authorList>
    </citation>
    <scope>NUCLEOTIDE SEQUENCE [LARGE SCALE GENOMIC DNA]</scope>
    <source>
        <strain evidence="4 5">IP1</strain>
    </source>
</reference>
<dbReference type="InterPro" id="IPR050145">
    <property type="entry name" value="Centrin_CML-like"/>
</dbReference>
<keyword evidence="2" id="KW-0106">Calcium</keyword>
<evidence type="ECO:0000256" key="2">
    <source>
        <dbReference type="ARBA" id="ARBA00022837"/>
    </source>
</evidence>
<gene>
    <name evidence="4" type="ORF">EIN_309590</name>
</gene>
<organism evidence="4 5">
    <name type="scientific">Entamoeba invadens IP1</name>
    <dbReference type="NCBI Taxonomy" id="370355"/>
    <lineage>
        <taxon>Eukaryota</taxon>
        <taxon>Amoebozoa</taxon>
        <taxon>Evosea</taxon>
        <taxon>Archamoebae</taxon>
        <taxon>Mastigamoebida</taxon>
        <taxon>Entamoebidae</taxon>
        <taxon>Entamoeba</taxon>
    </lineage>
</organism>
<dbReference type="CDD" id="cd00051">
    <property type="entry name" value="EFh"/>
    <property type="match status" value="2"/>
</dbReference>
<sequence length="662" mass="76402">MARERFIIEFCNATTMVKKNTLPVSRCVNMTIANFPSLTARSEEYLTILWKITTKGDDVPKDVYVRTMQYLDNLYFKTGELNGQVIFTAAFFTLDSDGQYSLNTKETSEYFKRLGDKKSIKMVSSYIKEHDENGDGVLQLNEFLDAMNASYNISTIPTAQFLQMIAFTNYYERFLLVPQSKGKVLQEDMVDYLLKNCEDRSVVHKQFVVFILLMCKDKKYISRAEYVALSQQLNFITTKIGKLTNEVLMTCSFRVLDKTLSASIDKGELAKFLKVSGMESKKSVVLKYIEELDENGDGVLQIDEMLSILKVFVKNHVFNTEKYLNNLNARTSKELVDCKSDQKIKVPSHLLNVSTSQTLTKIPENCISLDLYISSFKSSFEKQYLDIEKFVTFLFTVADKKNEGYIFKDQFNMIFQVVQDNNGVVKRDEDLFKLCFELTEYPSKKGIDVNGLMTLCAKLDSPFESEEDALKTLVMYDDNRNGCIEVDEFMLMMFEDDDPKLDDSEEVTKHKNTRMAIKLFRSHDLDRDGYLNEKEVLNVFVVIWDTLSSTDQKAIKIAFLLYGDGDRIDENGFIQMCLMFLYSMEDNEASNIKFLYVLKNVFYMFAKNGNNVMDKNELKTLLEKFKLPATPYDIQNVMTKYGIANMLPIEQFSVVFPQLLGY</sequence>
<dbReference type="PROSITE" id="PS50222">
    <property type="entry name" value="EF_HAND_2"/>
    <property type="match status" value="5"/>
</dbReference>
<evidence type="ECO:0000259" key="3">
    <source>
        <dbReference type="PROSITE" id="PS50222"/>
    </source>
</evidence>
<feature type="domain" description="EF-hand" evidence="3">
    <location>
        <begin position="464"/>
        <end position="499"/>
    </location>
</feature>
<protein>
    <recommendedName>
        <fullName evidence="3">EF-hand domain-containing protein</fullName>
    </recommendedName>
</protein>
<dbReference type="SUPFAM" id="SSF47473">
    <property type="entry name" value="EF-hand"/>
    <property type="match status" value="3"/>
</dbReference>
<dbReference type="RefSeq" id="XP_004184302.1">
    <property type="nucleotide sequence ID" value="XM_004184254.1"/>
</dbReference>
<feature type="domain" description="EF-hand" evidence="3">
    <location>
        <begin position="511"/>
        <end position="546"/>
    </location>
</feature>
<dbReference type="KEGG" id="eiv:EIN_309590"/>
<evidence type="ECO:0000256" key="1">
    <source>
        <dbReference type="ARBA" id="ARBA00022737"/>
    </source>
</evidence>
<dbReference type="Proteomes" id="UP000014680">
    <property type="component" value="Unassembled WGS sequence"/>
</dbReference>
<dbReference type="Pfam" id="PF13499">
    <property type="entry name" value="EF-hand_7"/>
    <property type="match status" value="2"/>
</dbReference>
<dbReference type="AlphaFoldDB" id="A0A0A1TWE1"/>
<proteinExistence type="predicted"/>